<reference evidence="2" key="1">
    <citation type="submission" date="2020-11" db="EMBL/GenBank/DDBJ databases">
        <authorList>
            <person name="Konstantinou D."/>
            <person name="Gkelis S."/>
            <person name="Popin R."/>
            <person name="Fewer D."/>
            <person name="Sivonen K."/>
        </authorList>
    </citation>
    <scope>NUCLEOTIDE SEQUENCE</scope>
    <source>
        <strain evidence="2">TAU-MAC 1115</strain>
    </source>
</reference>
<dbReference type="EMBL" id="JADOES010000001">
    <property type="protein sequence ID" value="MBT9313829.1"/>
    <property type="molecule type" value="Genomic_DNA"/>
</dbReference>
<reference evidence="2" key="2">
    <citation type="journal article" date="2021" name="Mar. Drugs">
        <title>Genome Reduction and Secondary Metabolism of the Marine Sponge-Associated Cyanobacterium Leptothoe.</title>
        <authorList>
            <person name="Konstantinou D."/>
            <person name="Popin R.V."/>
            <person name="Fewer D.P."/>
            <person name="Sivonen K."/>
            <person name="Gkelis S."/>
        </authorList>
    </citation>
    <scope>NUCLEOTIDE SEQUENCE</scope>
    <source>
        <strain evidence="2">TAU-MAC 1115</strain>
    </source>
</reference>
<dbReference type="InterPro" id="IPR043129">
    <property type="entry name" value="ATPase_NBD"/>
</dbReference>
<evidence type="ECO:0000259" key="1">
    <source>
        <dbReference type="Pfam" id="PF00814"/>
    </source>
</evidence>
<protein>
    <submittedName>
        <fullName evidence="2">tRNA (Adenosine(37)-N6)-threonylcarbamoyltransferase complex dimerization subunit type 1 TsaB</fullName>
    </submittedName>
</protein>
<dbReference type="GO" id="GO:0002949">
    <property type="term" value="P:tRNA threonylcarbamoyladenosine modification"/>
    <property type="evidence" value="ECO:0007669"/>
    <property type="project" value="InterPro"/>
</dbReference>
<dbReference type="SUPFAM" id="SSF53067">
    <property type="entry name" value="Actin-like ATPase domain"/>
    <property type="match status" value="2"/>
</dbReference>
<accession>A0A947DCB0</accession>
<gene>
    <name evidence="2" type="primary">tsaB</name>
    <name evidence="2" type="ORF">IXB50_00115</name>
</gene>
<dbReference type="Gene3D" id="3.30.420.40">
    <property type="match status" value="2"/>
</dbReference>
<comment type="caution">
    <text evidence="2">The sequence shown here is derived from an EMBL/GenBank/DDBJ whole genome shotgun (WGS) entry which is preliminary data.</text>
</comment>
<evidence type="ECO:0000313" key="3">
    <source>
        <dbReference type="Proteomes" id="UP000717364"/>
    </source>
</evidence>
<dbReference type="InterPro" id="IPR022496">
    <property type="entry name" value="T6A_TsaB"/>
</dbReference>
<organism evidence="2 3">
    <name type="scientific">Leptothoe spongobia TAU-MAC 1115</name>
    <dbReference type="NCBI Taxonomy" id="1967444"/>
    <lineage>
        <taxon>Bacteria</taxon>
        <taxon>Bacillati</taxon>
        <taxon>Cyanobacteriota</taxon>
        <taxon>Cyanophyceae</taxon>
        <taxon>Nodosilineales</taxon>
        <taxon>Cymatolegaceae</taxon>
        <taxon>Leptothoe</taxon>
        <taxon>Leptothoe spongobia</taxon>
    </lineage>
</organism>
<proteinExistence type="predicted"/>
<evidence type="ECO:0000313" key="2">
    <source>
        <dbReference type="EMBL" id="MBT9313829.1"/>
    </source>
</evidence>
<dbReference type="InterPro" id="IPR000905">
    <property type="entry name" value="Gcp-like_dom"/>
</dbReference>
<dbReference type="NCBIfam" id="TIGR03725">
    <property type="entry name" value="T6A_YeaZ"/>
    <property type="match status" value="1"/>
</dbReference>
<name>A0A947DCB0_9CYAN</name>
<dbReference type="Pfam" id="PF00814">
    <property type="entry name" value="TsaD"/>
    <property type="match status" value="1"/>
</dbReference>
<keyword evidence="3" id="KW-1185">Reference proteome</keyword>
<dbReference type="AlphaFoldDB" id="A0A947DCB0"/>
<feature type="domain" description="Gcp-like" evidence="1">
    <location>
        <begin position="51"/>
        <end position="161"/>
    </location>
</feature>
<dbReference type="Proteomes" id="UP000717364">
    <property type="component" value="Unassembled WGS sequence"/>
</dbReference>
<sequence length="215" mass="23429">MFGLALHTSTPELGLAISDFETIQRHQTWDLGRDLSSQLHALLQGFLAPQSWEDLRFIVICIGPGGFTGTRIGVTTARTLAQQLDIPLFGVSALAAIAHHQLTVSSHNSEPGNGQATDIAVTMPAKRGAVYGAIYHWNGTTLLAKLDDTVLPASDWQAKQLQWPQSLLPVSVEPGIGLADTTLSLLQLGYDHWQAGQHPNWREIIPFYGQHPVKV</sequence>